<name>B6W3V8_9BACT</name>
<accession>B6W3V8</accession>
<feature type="transmembrane region" description="Helical" evidence="1">
    <location>
        <begin position="20"/>
        <end position="38"/>
    </location>
</feature>
<gene>
    <name evidence="2" type="ORF">BACDOR_04253</name>
</gene>
<reference evidence="2 3" key="2">
    <citation type="submission" date="2008-10" db="EMBL/GenBank/DDBJ databases">
        <authorList>
            <person name="Fulton L."/>
            <person name="Clifton S."/>
            <person name="Fulton B."/>
            <person name="Xu J."/>
            <person name="Minx P."/>
            <person name="Pepin K.H."/>
            <person name="Johnson M."/>
            <person name="Thiruvilangam P."/>
            <person name="Bhonagiri V."/>
            <person name="Nash W.E."/>
            <person name="Mardis E.R."/>
            <person name="Wilson R.K."/>
        </authorList>
    </citation>
    <scope>NUCLEOTIDE SEQUENCE [LARGE SCALE GENOMIC DNA]</scope>
    <source>
        <strain evidence="2 3">DSM 17855</strain>
    </source>
</reference>
<evidence type="ECO:0000256" key="1">
    <source>
        <dbReference type="SAM" id="Phobius"/>
    </source>
</evidence>
<keyword evidence="1" id="KW-0812">Transmembrane</keyword>
<evidence type="ECO:0000313" key="2">
    <source>
        <dbReference type="EMBL" id="EEB23274.1"/>
    </source>
</evidence>
<protein>
    <submittedName>
        <fullName evidence="2">Uncharacterized protein</fullName>
    </submittedName>
</protein>
<proteinExistence type="predicted"/>
<dbReference type="AlphaFoldDB" id="B6W3V8"/>
<sequence length="46" mass="5470">MFQSEEELFVDEHRKRCTSYFIPSFMGAVLIVILQNEISLMEVYLL</sequence>
<dbReference type="EMBL" id="ABWZ01000076">
    <property type="protein sequence ID" value="EEB23274.1"/>
    <property type="molecule type" value="Genomic_DNA"/>
</dbReference>
<dbReference type="HOGENOM" id="CLU_3180037_0_0_10"/>
<keyword evidence="1" id="KW-0472">Membrane</keyword>
<keyword evidence="1" id="KW-1133">Transmembrane helix</keyword>
<organism evidence="2 3">
    <name type="scientific">Phocaeicola dorei DSM 17855</name>
    <dbReference type="NCBI Taxonomy" id="483217"/>
    <lineage>
        <taxon>Bacteria</taxon>
        <taxon>Pseudomonadati</taxon>
        <taxon>Bacteroidota</taxon>
        <taxon>Bacteroidia</taxon>
        <taxon>Bacteroidales</taxon>
        <taxon>Bacteroidaceae</taxon>
        <taxon>Phocaeicola</taxon>
    </lineage>
</organism>
<dbReference type="Proteomes" id="UP000004849">
    <property type="component" value="Unassembled WGS sequence"/>
</dbReference>
<evidence type="ECO:0000313" key="3">
    <source>
        <dbReference type="Proteomes" id="UP000004849"/>
    </source>
</evidence>
<reference evidence="2 3" key="1">
    <citation type="submission" date="2008-10" db="EMBL/GenBank/DDBJ databases">
        <title>Draft genome sequence of Bacteroides dorei (DSM 17855).</title>
        <authorList>
            <person name="Sudarsanam P."/>
            <person name="Ley R."/>
            <person name="Guruge J."/>
            <person name="Turnbaugh P.J."/>
            <person name="Mahowald M."/>
            <person name="Liep D."/>
            <person name="Gordon J."/>
        </authorList>
    </citation>
    <scope>NUCLEOTIDE SEQUENCE [LARGE SCALE GENOMIC DNA]</scope>
    <source>
        <strain evidence="2 3">DSM 17855</strain>
    </source>
</reference>